<keyword evidence="3" id="KW-1185">Reference proteome</keyword>
<dbReference type="RefSeq" id="WP_144040455.1">
    <property type="nucleotide sequence ID" value="NZ_BMPL01000013.1"/>
</dbReference>
<protein>
    <submittedName>
        <fullName evidence="2">GNAT family N-acetyltransferase</fullName>
    </submittedName>
</protein>
<dbReference type="PANTHER" id="PTHR43415">
    <property type="entry name" value="SPERMIDINE N(1)-ACETYLTRANSFERASE"/>
    <property type="match status" value="1"/>
</dbReference>
<dbReference type="Proteomes" id="UP000318126">
    <property type="component" value="Unassembled WGS sequence"/>
</dbReference>
<dbReference type="Gene3D" id="3.40.630.30">
    <property type="match status" value="1"/>
</dbReference>
<dbReference type="SUPFAM" id="SSF55729">
    <property type="entry name" value="Acyl-CoA N-acyltransferases (Nat)"/>
    <property type="match status" value="1"/>
</dbReference>
<dbReference type="CDD" id="cd04301">
    <property type="entry name" value="NAT_SF"/>
    <property type="match status" value="1"/>
</dbReference>
<evidence type="ECO:0000313" key="2">
    <source>
        <dbReference type="EMBL" id="TRY14091.1"/>
    </source>
</evidence>
<proteinExistence type="predicted"/>
<comment type="caution">
    <text evidence="2">The sequence shown here is derived from an EMBL/GenBank/DDBJ whole genome shotgun (WGS) entry which is preliminary data.</text>
</comment>
<dbReference type="OrthoDB" id="336415at2"/>
<evidence type="ECO:0000259" key="1">
    <source>
        <dbReference type="PROSITE" id="PS51186"/>
    </source>
</evidence>
<sequence>MEVIIRHTEPSDFEGVQSLYTQPSCYSGTLQLPYPSLSNWQARLANLDKNHYNLVALIDNQIVGQIGMIIMDSPRRKHVANMGMAVSHQQQNLGIGTQLLTAMIDLADNWLAIRRIELEVYTDNDAAIALYEKVGFVMEGTAKDYAFRDGKYVDSYLMARLAK</sequence>
<dbReference type="AlphaFoldDB" id="A0A553JNV2"/>
<dbReference type="PANTHER" id="PTHR43415:SF3">
    <property type="entry name" value="GNAT-FAMILY ACETYLTRANSFERASE"/>
    <property type="match status" value="1"/>
</dbReference>
<reference evidence="3" key="1">
    <citation type="submission" date="2019-07" db="EMBL/GenBank/DDBJ databases">
        <title>Shewanella sp. YLB-08 draft genomic sequence.</title>
        <authorList>
            <person name="Yu L."/>
        </authorList>
    </citation>
    <scope>NUCLEOTIDE SEQUENCE [LARGE SCALE GENOMIC DNA]</scope>
    <source>
        <strain evidence="3">JCM 20706</strain>
    </source>
</reference>
<dbReference type="EMBL" id="VKGK01000013">
    <property type="protein sequence ID" value="TRY14091.1"/>
    <property type="molecule type" value="Genomic_DNA"/>
</dbReference>
<dbReference type="InterPro" id="IPR016181">
    <property type="entry name" value="Acyl_CoA_acyltransferase"/>
</dbReference>
<gene>
    <name evidence="2" type="ORF">FN961_12205</name>
</gene>
<dbReference type="GO" id="GO:0016747">
    <property type="term" value="F:acyltransferase activity, transferring groups other than amino-acyl groups"/>
    <property type="evidence" value="ECO:0007669"/>
    <property type="project" value="InterPro"/>
</dbReference>
<dbReference type="PROSITE" id="PS51186">
    <property type="entry name" value="GNAT"/>
    <property type="match status" value="1"/>
</dbReference>
<name>A0A553JNV2_SHEHA</name>
<accession>A0A553JNV2</accession>
<organism evidence="2 3">
    <name type="scientific">Shewanella hanedai</name>
    <name type="common">Alteromonas hanedai</name>
    <dbReference type="NCBI Taxonomy" id="25"/>
    <lineage>
        <taxon>Bacteria</taxon>
        <taxon>Pseudomonadati</taxon>
        <taxon>Pseudomonadota</taxon>
        <taxon>Gammaproteobacteria</taxon>
        <taxon>Alteromonadales</taxon>
        <taxon>Shewanellaceae</taxon>
        <taxon>Shewanella</taxon>
    </lineage>
</organism>
<dbReference type="InterPro" id="IPR000182">
    <property type="entry name" value="GNAT_dom"/>
</dbReference>
<dbReference type="Pfam" id="PF00583">
    <property type="entry name" value="Acetyltransf_1"/>
    <property type="match status" value="1"/>
</dbReference>
<feature type="domain" description="N-acetyltransferase" evidence="1">
    <location>
        <begin position="3"/>
        <end position="163"/>
    </location>
</feature>
<evidence type="ECO:0000313" key="3">
    <source>
        <dbReference type="Proteomes" id="UP000318126"/>
    </source>
</evidence>
<keyword evidence="2" id="KW-0808">Transferase</keyword>